<dbReference type="EC" id="3.5.5.1" evidence="3"/>
<evidence type="ECO:0000259" key="2">
    <source>
        <dbReference type="PROSITE" id="PS50263"/>
    </source>
</evidence>
<dbReference type="OrthoDB" id="9811121at2"/>
<dbReference type="PANTHER" id="PTHR23088:SF27">
    <property type="entry name" value="DEAMINATED GLUTATHIONE AMIDASE"/>
    <property type="match status" value="1"/>
</dbReference>
<feature type="domain" description="CN hydrolase" evidence="2">
    <location>
        <begin position="13"/>
        <end position="258"/>
    </location>
</feature>
<dbReference type="AlphaFoldDB" id="A0A157SWE5"/>
<accession>A0A157SWE5</accession>
<dbReference type="CDD" id="cd07572">
    <property type="entry name" value="nit"/>
    <property type="match status" value="1"/>
</dbReference>
<sequence length="276" mass="30285">MTEMQSKELCGSWHVAAVQMVSTPDVYENLKQAGELIQKAAASGASLVALPEYFCFMGQRDIDKFAIKETEGHGPIQEFLSGLAARLGIWIVGGTLPLACPDPNRVFNTAFVYGPDGKQRARYDKIHLFNFQRGAESYDESVAIHAGSTVRTFDAPCGPVGLSTCYDLRFPELYRAMGQVSLILVPAAFTYTTGKAHWEVLLRARAIENQCYVLAPAQGGRHPNGRRTWGHSMLIDPWGEIVDVLPEEPGVIGGTIEADRLSEVRAALPALRHRVL</sequence>
<evidence type="ECO:0000313" key="3">
    <source>
        <dbReference type="EMBL" id="SAI74276.1"/>
    </source>
</evidence>
<dbReference type="InterPro" id="IPR045254">
    <property type="entry name" value="Nit1/2_C-N_Hydrolase"/>
</dbReference>
<protein>
    <submittedName>
        <fullName evidence="3">Hydrolase</fullName>
        <ecNumber evidence="3">3.5.1.77</ecNumber>
        <ecNumber evidence="3">3.5.5.1</ecNumber>
    </submittedName>
</protein>
<organism evidence="3 4">
    <name type="scientific">Bordetella ansorpii</name>
    <dbReference type="NCBI Taxonomy" id="288768"/>
    <lineage>
        <taxon>Bacteria</taxon>
        <taxon>Pseudomonadati</taxon>
        <taxon>Pseudomonadota</taxon>
        <taxon>Betaproteobacteria</taxon>
        <taxon>Burkholderiales</taxon>
        <taxon>Alcaligenaceae</taxon>
        <taxon>Bordetella</taxon>
    </lineage>
</organism>
<keyword evidence="1 3" id="KW-0378">Hydrolase</keyword>
<dbReference type="STRING" id="288768.SAMEA3906486_05062"/>
<dbReference type="PANTHER" id="PTHR23088">
    <property type="entry name" value="NITRILASE-RELATED"/>
    <property type="match status" value="1"/>
</dbReference>
<dbReference type="EC" id="3.5.1.77" evidence="3"/>
<dbReference type="Pfam" id="PF00795">
    <property type="entry name" value="CN_hydrolase"/>
    <property type="match status" value="1"/>
</dbReference>
<dbReference type="PROSITE" id="PS50263">
    <property type="entry name" value="CN_HYDROLASE"/>
    <property type="match status" value="1"/>
</dbReference>
<dbReference type="InterPro" id="IPR003010">
    <property type="entry name" value="C-N_Hydrolase"/>
</dbReference>
<name>A0A157SWE5_9BORD</name>
<evidence type="ECO:0000256" key="1">
    <source>
        <dbReference type="ARBA" id="ARBA00022801"/>
    </source>
</evidence>
<gene>
    <name evidence="3" type="ORF">SAMEA3906486_05062</name>
</gene>
<dbReference type="Gene3D" id="3.60.110.10">
    <property type="entry name" value="Carbon-nitrogen hydrolase"/>
    <property type="match status" value="1"/>
</dbReference>
<dbReference type="EMBL" id="FKIF01000010">
    <property type="protein sequence ID" value="SAI74276.1"/>
    <property type="molecule type" value="Genomic_DNA"/>
</dbReference>
<proteinExistence type="predicted"/>
<keyword evidence="4" id="KW-1185">Reference proteome</keyword>
<dbReference type="InterPro" id="IPR036526">
    <property type="entry name" value="C-N_Hydrolase_sf"/>
</dbReference>
<dbReference type="Proteomes" id="UP000076848">
    <property type="component" value="Unassembled WGS sequence"/>
</dbReference>
<evidence type="ECO:0000313" key="4">
    <source>
        <dbReference type="Proteomes" id="UP000076848"/>
    </source>
</evidence>
<dbReference type="GO" id="GO:0047417">
    <property type="term" value="F:N-carbamoyl-D-amino acid hydrolase activity"/>
    <property type="evidence" value="ECO:0007669"/>
    <property type="project" value="UniProtKB-EC"/>
</dbReference>
<dbReference type="GO" id="GO:0000257">
    <property type="term" value="F:nitrilase activity"/>
    <property type="evidence" value="ECO:0007669"/>
    <property type="project" value="UniProtKB-EC"/>
</dbReference>
<dbReference type="SUPFAM" id="SSF56317">
    <property type="entry name" value="Carbon-nitrogen hydrolase"/>
    <property type="match status" value="1"/>
</dbReference>
<reference evidence="3 4" key="1">
    <citation type="submission" date="2016-04" db="EMBL/GenBank/DDBJ databases">
        <authorList>
            <consortium name="Pathogen Informatics"/>
        </authorList>
    </citation>
    <scope>NUCLEOTIDE SEQUENCE [LARGE SCALE GENOMIC DNA]</scope>
    <source>
        <strain evidence="3 4">H050680373</strain>
    </source>
</reference>